<dbReference type="OrthoDB" id="5059022at2"/>
<dbReference type="CDD" id="cd06580">
    <property type="entry name" value="TM_PBP1_transp_TpRbsC_like"/>
    <property type="match status" value="1"/>
</dbReference>
<gene>
    <name evidence="7" type="ORF">BCF44_110403</name>
</gene>
<dbReference type="GO" id="GO:0022857">
    <property type="term" value="F:transmembrane transporter activity"/>
    <property type="evidence" value="ECO:0007669"/>
    <property type="project" value="InterPro"/>
</dbReference>
<feature type="transmembrane region" description="Helical" evidence="6">
    <location>
        <begin position="168"/>
        <end position="191"/>
    </location>
</feature>
<feature type="transmembrane region" description="Helical" evidence="6">
    <location>
        <begin position="295"/>
        <end position="315"/>
    </location>
</feature>
<dbReference type="PANTHER" id="PTHR47089:SF1">
    <property type="entry name" value="GUANOSINE ABC TRANSPORTER PERMEASE PROTEIN NUPP"/>
    <property type="match status" value="1"/>
</dbReference>
<dbReference type="RefSeq" id="WP_116177674.1">
    <property type="nucleotide sequence ID" value="NZ_CP144375.1"/>
</dbReference>
<keyword evidence="8" id="KW-1185">Reference proteome</keyword>
<evidence type="ECO:0000256" key="6">
    <source>
        <dbReference type="SAM" id="Phobius"/>
    </source>
</evidence>
<feature type="transmembrane region" description="Helical" evidence="6">
    <location>
        <begin position="76"/>
        <end position="93"/>
    </location>
</feature>
<dbReference type="GO" id="GO:0005886">
    <property type="term" value="C:plasma membrane"/>
    <property type="evidence" value="ECO:0007669"/>
    <property type="project" value="UniProtKB-SubCell"/>
</dbReference>
<reference evidence="7 8" key="1">
    <citation type="submission" date="2018-08" db="EMBL/GenBank/DDBJ databases">
        <title>Genomic Encyclopedia of Archaeal and Bacterial Type Strains, Phase II (KMG-II): from individual species to whole genera.</title>
        <authorList>
            <person name="Goeker M."/>
        </authorList>
    </citation>
    <scope>NUCLEOTIDE SEQUENCE [LARGE SCALE GENOMIC DNA]</scope>
    <source>
        <strain evidence="7 8">DSM 45791</strain>
    </source>
</reference>
<keyword evidence="2" id="KW-1003">Cell membrane</keyword>
<evidence type="ECO:0000256" key="5">
    <source>
        <dbReference type="ARBA" id="ARBA00023136"/>
    </source>
</evidence>
<keyword evidence="4 6" id="KW-1133">Transmembrane helix</keyword>
<feature type="transmembrane region" description="Helical" evidence="6">
    <location>
        <begin position="272"/>
        <end position="289"/>
    </location>
</feature>
<keyword evidence="7" id="KW-0762">Sugar transport</keyword>
<evidence type="ECO:0000256" key="3">
    <source>
        <dbReference type="ARBA" id="ARBA00022692"/>
    </source>
</evidence>
<feature type="transmembrane region" description="Helical" evidence="6">
    <location>
        <begin position="99"/>
        <end position="122"/>
    </location>
</feature>
<feature type="transmembrane region" description="Helical" evidence="6">
    <location>
        <begin position="46"/>
        <end position="64"/>
    </location>
</feature>
<feature type="transmembrane region" description="Helical" evidence="6">
    <location>
        <begin position="248"/>
        <end position="265"/>
    </location>
</feature>
<organism evidence="7 8">
    <name type="scientific">Kutzneria buriramensis</name>
    <dbReference type="NCBI Taxonomy" id="1045776"/>
    <lineage>
        <taxon>Bacteria</taxon>
        <taxon>Bacillati</taxon>
        <taxon>Actinomycetota</taxon>
        <taxon>Actinomycetes</taxon>
        <taxon>Pseudonocardiales</taxon>
        <taxon>Pseudonocardiaceae</taxon>
        <taxon>Kutzneria</taxon>
    </lineage>
</organism>
<feature type="transmembrane region" description="Helical" evidence="6">
    <location>
        <begin position="129"/>
        <end position="148"/>
    </location>
</feature>
<name>A0A3E0HDK9_9PSEU</name>
<protein>
    <submittedName>
        <fullName evidence="7">Simple sugar transport system permease protein</fullName>
    </submittedName>
</protein>
<evidence type="ECO:0000256" key="2">
    <source>
        <dbReference type="ARBA" id="ARBA00022475"/>
    </source>
</evidence>
<dbReference type="Proteomes" id="UP000256269">
    <property type="component" value="Unassembled WGS sequence"/>
</dbReference>
<dbReference type="EMBL" id="QUNO01000010">
    <property type="protein sequence ID" value="REH42898.1"/>
    <property type="molecule type" value="Genomic_DNA"/>
</dbReference>
<dbReference type="InterPro" id="IPR001851">
    <property type="entry name" value="ABC_transp_permease"/>
</dbReference>
<dbReference type="Pfam" id="PF02653">
    <property type="entry name" value="BPD_transp_2"/>
    <property type="match status" value="1"/>
</dbReference>
<dbReference type="PANTHER" id="PTHR47089">
    <property type="entry name" value="ABC TRANSPORTER, PERMEASE PROTEIN"/>
    <property type="match status" value="1"/>
</dbReference>
<comment type="caution">
    <text evidence="7">The sequence shown here is derived from an EMBL/GenBank/DDBJ whole genome shotgun (WGS) entry which is preliminary data.</text>
</comment>
<feature type="transmembrane region" description="Helical" evidence="6">
    <location>
        <begin position="212"/>
        <end position="236"/>
    </location>
</feature>
<evidence type="ECO:0000256" key="4">
    <source>
        <dbReference type="ARBA" id="ARBA00022989"/>
    </source>
</evidence>
<accession>A0A3E0HDK9</accession>
<keyword evidence="3 6" id="KW-0812">Transmembrane</keyword>
<keyword evidence="5 6" id="KW-0472">Membrane</keyword>
<dbReference type="AlphaFoldDB" id="A0A3E0HDK9"/>
<comment type="subcellular location">
    <subcellularLocation>
        <location evidence="1">Cell membrane</location>
        <topology evidence="1">Multi-pass membrane protein</topology>
    </subcellularLocation>
</comment>
<evidence type="ECO:0000256" key="1">
    <source>
        <dbReference type="ARBA" id="ARBA00004651"/>
    </source>
</evidence>
<keyword evidence="7" id="KW-0813">Transport</keyword>
<proteinExistence type="predicted"/>
<evidence type="ECO:0000313" key="8">
    <source>
        <dbReference type="Proteomes" id="UP000256269"/>
    </source>
</evidence>
<evidence type="ECO:0000313" key="7">
    <source>
        <dbReference type="EMBL" id="REH42898.1"/>
    </source>
</evidence>
<sequence length="325" mass="32708">MRFWAYLVAGFAVVALVVVLTGGDLVGATAGWFHGAFGTTYNLTQTLVYATPLVLVALGVSVALRASVVSVGGEGQMIAGAIAATVVLLSPAGSSPLALPLGALAGAAGGAIWALLPGLALVRWGVSEILTTLLCNYLAAQLLAYLLRTSLRDKVGAATPQSASLPDAALLPMPFQIILALVLAAAAVWWHRSRSALLLDVFASRRWLAERLGVGAGRAMLATMLVSGAAAGLAGWVQLAGVDGRLDLGISGGIGFSGLIVAVLGRSRPGPILVAAVVFAALTTGANGIQFATGIPAAIGTVTQAVLLGAVALAVTASRRSGRSW</sequence>